<dbReference type="EMBL" id="SZQL01000001">
    <property type="protein sequence ID" value="TKK71523.1"/>
    <property type="molecule type" value="Genomic_DNA"/>
</dbReference>
<dbReference type="OrthoDB" id="764930at2"/>
<dbReference type="AlphaFoldDB" id="A0A4V5UX57"/>
<evidence type="ECO:0000256" key="1">
    <source>
        <dbReference type="SAM" id="Phobius"/>
    </source>
</evidence>
<feature type="transmembrane region" description="Helical" evidence="1">
    <location>
        <begin position="89"/>
        <end position="111"/>
    </location>
</feature>
<keyword evidence="3" id="KW-1185">Reference proteome</keyword>
<organism evidence="2 3">
    <name type="scientific">Ilyomonas limi</name>
    <dbReference type="NCBI Taxonomy" id="2575867"/>
    <lineage>
        <taxon>Bacteria</taxon>
        <taxon>Pseudomonadati</taxon>
        <taxon>Bacteroidota</taxon>
        <taxon>Chitinophagia</taxon>
        <taxon>Chitinophagales</taxon>
        <taxon>Chitinophagaceae</taxon>
        <taxon>Ilyomonas</taxon>
    </lineage>
</organism>
<accession>A0A4V5UX57</accession>
<name>A0A4V5UX57_9BACT</name>
<evidence type="ECO:0000313" key="3">
    <source>
        <dbReference type="Proteomes" id="UP000305848"/>
    </source>
</evidence>
<feature type="transmembrane region" description="Helical" evidence="1">
    <location>
        <begin position="22"/>
        <end position="45"/>
    </location>
</feature>
<evidence type="ECO:0000313" key="2">
    <source>
        <dbReference type="EMBL" id="TKK71523.1"/>
    </source>
</evidence>
<dbReference type="Proteomes" id="UP000305848">
    <property type="component" value="Unassembled WGS sequence"/>
</dbReference>
<keyword evidence="1" id="KW-1133">Transmembrane helix</keyword>
<keyword evidence="1" id="KW-0472">Membrane</keyword>
<reference evidence="2 3" key="1">
    <citation type="submission" date="2019-05" db="EMBL/GenBank/DDBJ databases">
        <title>Panacibacter sp. strain 17mud1-8 Genome sequencing and assembly.</title>
        <authorList>
            <person name="Chhetri G."/>
        </authorList>
    </citation>
    <scope>NUCLEOTIDE SEQUENCE [LARGE SCALE GENOMIC DNA]</scope>
    <source>
        <strain evidence="2 3">17mud1-8</strain>
    </source>
</reference>
<comment type="caution">
    <text evidence="2">The sequence shown here is derived from an EMBL/GenBank/DDBJ whole genome shotgun (WGS) entry which is preliminary data.</text>
</comment>
<dbReference type="RefSeq" id="WP_137259763.1">
    <property type="nucleotide sequence ID" value="NZ_SZQL01000001.1"/>
</dbReference>
<gene>
    <name evidence="2" type="ORF">FC093_00410</name>
</gene>
<feature type="transmembrane region" description="Helical" evidence="1">
    <location>
        <begin position="57"/>
        <end position="74"/>
    </location>
</feature>
<sequence length="123" mass="14114">MFTAIYELLCGKNDDPIYASNVYPYVGLFTLVYAIVFAIVFYLLLGRWRPVWDKVSHWIITLVILIAIAAYLALDQSKSATGENYDAFMYKFAIINAVVATVYFFIFSVILKRASIFARRTPF</sequence>
<keyword evidence="1" id="KW-0812">Transmembrane</keyword>
<proteinExistence type="predicted"/>
<protein>
    <submittedName>
        <fullName evidence="2">Uncharacterized protein</fullName>
    </submittedName>
</protein>